<evidence type="ECO:0000256" key="1">
    <source>
        <dbReference type="ARBA" id="ARBA00006129"/>
    </source>
</evidence>
<dbReference type="EMBL" id="UOEL01000057">
    <property type="protein sequence ID" value="VAW11246.1"/>
    <property type="molecule type" value="Genomic_DNA"/>
</dbReference>
<dbReference type="PANTHER" id="PTHR34847:SF1">
    <property type="entry name" value="NODULATION PROTEIN U"/>
    <property type="match status" value="1"/>
</dbReference>
<name>A0A3B0TVX7_9ZZZZ</name>
<evidence type="ECO:0000259" key="3">
    <source>
        <dbReference type="Pfam" id="PF16861"/>
    </source>
</evidence>
<gene>
    <name evidence="4" type="ORF">MNBD_BACTEROID03-1561</name>
</gene>
<dbReference type="Gene3D" id="3.90.870.20">
    <property type="entry name" value="Carbamoyltransferase, C-terminal domain"/>
    <property type="match status" value="1"/>
</dbReference>
<dbReference type="InterPro" id="IPR038152">
    <property type="entry name" value="Carbam_trans_C_sf"/>
</dbReference>
<dbReference type="InterPro" id="IPR031730">
    <property type="entry name" value="Carbam_trans_C"/>
</dbReference>
<dbReference type="InterPro" id="IPR003696">
    <property type="entry name" value="Carbtransf_dom"/>
</dbReference>
<evidence type="ECO:0000313" key="4">
    <source>
        <dbReference type="EMBL" id="VAW11246.1"/>
    </source>
</evidence>
<dbReference type="EC" id="2.1.3.-" evidence="4"/>
<dbReference type="AlphaFoldDB" id="A0A3B0TVX7"/>
<keyword evidence="4" id="KW-0808">Transferase</keyword>
<proteinExistence type="inferred from homology"/>
<accession>A0A3B0TVX7</accession>
<feature type="domain" description="Carbamoyltransferase C-terminal" evidence="3">
    <location>
        <begin position="398"/>
        <end position="537"/>
    </location>
</feature>
<dbReference type="GO" id="GO:0016740">
    <property type="term" value="F:transferase activity"/>
    <property type="evidence" value="ECO:0007669"/>
    <property type="project" value="UniProtKB-KW"/>
</dbReference>
<reference evidence="4" key="1">
    <citation type="submission" date="2018-06" db="EMBL/GenBank/DDBJ databases">
        <authorList>
            <person name="Zhirakovskaya E."/>
        </authorList>
    </citation>
    <scope>NUCLEOTIDE SEQUENCE</scope>
</reference>
<sequence length="553" mass="62801">MVIVGIKLTHDGALALIDKGHLIFCYEIEKIKNQYRHQAFNLSRKDIEDILVVHGYTWNSVDQWVIDGWRGTRLGDSCILENTYIPDLKAENFPLANYGHCVTSNDDLQTPRKISLEKNHFSYESYPHVTGHIFGAYCTSPFAERKEDSFILVWDGEMPPQLFYYRHKEGSLLVLGALFHLAGSIYIDLPRQFKPFCDYYEFDMSIPGKVMAGIALGNPEPSIIQHFQNTYTSLLKLEEHTNPTIFVQQITKSFVKASKIYAELQELDTVDMWAAMHSFLEGLLIDGLNRQVSENTDFKRNLCISGGCALNIKWNSTIRNTGLFMEIWVPPFPNDSGNALGTACAAMAFHTGNVNLDWNVYKGPDFHNKNLEDINCSRKPCSLKELAKIIDVTQEPILFLNDCAELGPRALGNRSILASPRQTEMKDRLNTIKAREPFRPIAPICLENYAPNIFSPGNPDPYMLFEHQVFDSWLDKIPAVVHLDQSARLQTVNKTQHPLLFELLTKHYQLTGIPVLCNTSANLKGRGFFPDIKSAIEWGGVRYIWNAGILYSL</sequence>
<dbReference type="InterPro" id="IPR051338">
    <property type="entry name" value="NodU/CmcH_Carbamoyltrnsfr"/>
</dbReference>
<comment type="similarity">
    <text evidence="1">Belongs to the NodU/CmcH family.</text>
</comment>
<feature type="domain" description="Carbamoyltransferase" evidence="2">
    <location>
        <begin position="3"/>
        <end position="344"/>
    </location>
</feature>
<dbReference type="Gene3D" id="3.30.420.40">
    <property type="match status" value="1"/>
</dbReference>
<dbReference type="PANTHER" id="PTHR34847">
    <property type="entry name" value="NODULATION PROTEIN U"/>
    <property type="match status" value="1"/>
</dbReference>
<dbReference type="Pfam" id="PF02543">
    <property type="entry name" value="Carbam_trans_N"/>
    <property type="match status" value="1"/>
</dbReference>
<dbReference type="Pfam" id="PF16861">
    <property type="entry name" value="Carbam_trans_C"/>
    <property type="match status" value="1"/>
</dbReference>
<organism evidence="4">
    <name type="scientific">hydrothermal vent metagenome</name>
    <dbReference type="NCBI Taxonomy" id="652676"/>
    <lineage>
        <taxon>unclassified sequences</taxon>
        <taxon>metagenomes</taxon>
        <taxon>ecological metagenomes</taxon>
    </lineage>
</organism>
<evidence type="ECO:0000259" key="2">
    <source>
        <dbReference type="Pfam" id="PF02543"/>
    </source>
</evidence>
<protein>
    <submittedName>
        <fullName evidence="4">Nodulation protein U</fullName>
        <ecNumber evidence="4">2.1.3.-</ecNumber>
    </submittedName>
</protein>